<dbReference type="PRINTS" id="PR00344">
    <property type="entry name" value="BCTRLSENSOR"/>
</dbReference>
<evidence type="ECO:0000256" key="8">
    <source>
        <dbReference type="ARBA" id="ARBA00023012"/>
    </source>
</evidence>
<feature type="domain" description="Histidine kinase" evidence="10">
    <location>
        <begin position="440"/>
        <end position="674"/>
    </location>
</feature>
<keyword evidence="8" id="KW-0902">Two-component regulatory system</keyword>
<evidence type="ECO:0000256" key="5">
    <source>
        <dbReference type="ARBA" id="ARBA00022741"/>
    </source>
</evidence>
<gene>
    <name evidence="12" type="ORF">DL240_16885</name>
</gene>
<evidence type="ECO:0000313" key="13">
    <source>
        <dbReference type="Proteomes" id="UP000249169"/>
    </source>
</evidence>
<keyword evidence="9" id="KW-0472">Membrane</keyword>
<dbReference type="GO" id="GO:0006355">
    <property type="term" value="P:regulation of DNA-templated transcription"/>
    <property type="evidence" value="ECO:0007669"/>
    <property type="project" value="InterPro"/>
</dbReference>
<dbReference type="SUPFAM" id="SSF55874">
    <property type="entry name" value="ATPase domain of HSP90 chaperone/DNA topoisomerase II/histidine kinase"/>
    <property type="match status" value="1"/>
</dbReference>
<evidence type="ECO:0000259" key="11">
    <source>
        <dbReference type="PROSITE" id="PS50112"/>
    </source>
</evidence>
<dbReference type="InterPro" id="IPR036097">
    <property type="entry name" value="HisK_dim/P_sf"/>
</dbReference>
<dbReference type="PROSITE" id="PS50109">
    <property type="entry name" value="HIS_KIN"/>
    <property type="match status" value="1"/>
</dbReference>
<dbReference type="InterPro" id="IPR036890">
    <property type="entry name" value="HATPase_C_sf"/>
</dbReference>
<dbReference type="SMART" id="SM00388">
    <property type="entry name" value="HisKA"/>
    <property type="match status" value="1"/>
</dbReference>
<feature type="transmembrane region" description="Helical" evidence="9">
    <location>
        <begin position="158"/>
        <end position="178"/>
    </location>
</feature>
<dbReference type="SUPFAM" id="SSF55785">
    <property type="entry name" value="PYP-like sensor domain (PAS domain)"/>
    <property type="match status" value="1"/>
</dbReference>
<dbReference type="InterPro" id="IPR000014">
    <property type="entry name" value="PAS"/>
</dbReference>
<dbReference type="GO" id="GO:0000155">
    <property type="term" value="F:phosphorelay sensor kinase activity"/>
    <property type="evidence" value="ECO:0007669"/>
    <property type="project" value="InterPro"/>
</dbReference>
<evidence type="ECO:0000256" key="6">
    <source>
        <dbReference type="ARBA" id="ARBA00022777"/>
    </source>
</evidence>
<keyword evidence="3" id="KW-0597">Phosphoprotein</keyword>
<evidence type="ECO:0000256" key="9">
    <source>
        <dbReference type="SAM" id="Phobius"/>
    </source>
</evidence>
<protein>
    <recommendedName>
        <fullName evidence="2">histidine kinase</fullName>
        <ecNumber evidence="2">2.7.13.3</ecNumber>
    </recommendedName>
</protein>
<reference evidence="12 13" key="1">
    <citation type="submission" date="2018-05" db="EMBL/GenBank/DDBJ databases">
        <title>Lujinxingia marina gen. nov. sp. nov., a new facultative anaerobic member of the class Deltaproteobacteria, and proposal of Lujinxingaceae fam. nov.</title>
        <authorList>
            <person name="Li C.-M."/>
        </authorList>
    </citation>
    <scope>NUCLEOTIDE SEQUENCE [LARGE SCALE GENOMIC DNA]</scope>
    <source>
        <strain evidence="12 13">B210</strain>
    </source>
</reference>
<keyword evidence="4" id="KW-0808">Transferase</keyword>
<keyword evidence="7" id="KW-0067">ATP-binding</keyword>
<evidence type="ECO:0000259" key="10">
    <source>
        <dbReference type="PROSITE" id="PS50109"/>
    </source>
</evidence>
<comment type="caution">
    <text evidence="12">The sequence shown here is derived from an EMBL/GenBank/DDBJ whole genome shotgun (WGS) entry which is preliminary data.</text>
</comment>
<evidence type="ECO:0000313" key="12">
    <source>
        <dbReference type="EMBL" id="RAL20480.1"/>
    </source>
</evidence>
<dbReference type="InterPro" id="IPR035965">
    <property type="entry name" value="PAS-like_dom_sf"/>
</dbReference>
<feature type="domain" description="PAS" evidence="11">
    <location>
        <begin position="294"/>
        <end position="367"/>
    </location>
</feature>
<feature type="transmembrane region" description="Helical" evidence="9">
    <location>
        <begin position="48"/>
        <end position="71"/>
    </location>
</feature>
<dbReference type="SUPFAM" id="SSF47384">
    <property type="entry name" value="Homodimeric domain of signal transducing histidine kinase"/>
    <property type="match status" value="1"/>
</dbReference>
<keyword evidence="9" id="KW-0812">Transmembrane</keyword>
<dbReference type="InterPro" id="IPR004358">
    <property type="entry name" value="Sig_transdc_His_kin-like_C"/>
</dbReference>
<dbReference type="InterPro" id="IPR005467">
    <property type="entry name" value="His_kinase_dom"/>
</dbReference>
<dbReference type="CDD" id="cd00082">
    <property type="entry name" value="HisKA"/>
    <property type="match status" value="1"/>
</dbReference>
<dbReference type="Gene3D" id="3.30.450.20">
    <property type="entry name" value="PAS domain"/>
    <property type="match status" value="1"/>
</dbReference>
<dbReference type="PROSITE" id="PS50112">
    <property type="entry name" value="PAS"/>
    <property type="match status" value="1"/>
</dbReference>
<dbReference type="Pfam" id="PF00512">
    <property type="entry name" value="HisKA"/>
    <property type="match status" value="1"/>
</dbReference>
<evidence type="ECO:0000256" key="2">
    <source>
        <dbReference type="ARBA" id="ARBA00012438"/>
    </source>
</evidence>
<dbReference type="EMBL" id="QHKO01000010">
    <property type="protein sequence ID" value="RAL20480.1"/>
    <property type="molecule type" value="Genomic_DNA"/>
</dbReference>
<comment type="catalytic activity">
    <reaction evidence="1">
        <text>ATP + protein L-histidine = ADP + protein N-phospho-L-histidine.</text>
        <dbReference type="EC" id="2.7.13.3"/>
    </reaction>
</comment>
<dbReference type="Pfam" id="PF00989">
    <property type="entry name" value="PAS"/>
    <property type="match status" value="1"/>
</dbReference>
<feature type="transmembrane region" description="Helical" evidence="9">
    <location>
        <begin position="255"/>
        <end position="275"/>
    </location>
</feature>
<dbReference type="SMART" id="SM00091">
    <property type="entry name" value="PAS"/>
    <property type="match status" value="1"/>
</dbReference>
<dbReference type="Gene3D" id="1.10.287.130">
    <property type="match status" value="1"/>
</dbReference>
<evidence type="ECO:0000256" key="7">
    <source>
        <dbReference type="ARBA" id="ARBA00022840"/>
    </source>
</evidence>
<dbReference type="PANTHER" id="PTHR43065">
    <property type="entry name" value="SENSOR HISTIDINE KINASE"/>
    <property type="match status" value="1"/>
</dbReference>
<dbReference type="InterPro" id="IPR013767">
    <property type="entry name" value="PAS_fold"/>
</dbReference>
<keyword evidence="9" id="KW-1133">Transmembrane helix</keyword>
<dbReference type="GO" id="GO:0005524">
    <property type="term" value="F:ATP binding"/>
    <property type="evidence" value="ECO:0007669"/>
    <property type="project" value="UniProtKB-KW"/>
</dbReference>
<feature type="transmembrane region" description="Helical" evidence="9">
    <location>
        <begin position="116"/>
        <end position="137"/>
    </location>
</feature>
<organism evidence="12 13">
    <name type="scientific">Lujinxingia litoralis</name>
    <dbReference type="NCBI Taxonomy" id="2211119"/>
    <lineage>
        <taxon>Bacteria</taxon>
        <taxon>Deltaproteobacteria</taxon>
        <taxon>Bradymonadales</taxon>
        <taxon>Lujinxingiaceae</taxon>
        <taxon>Lujinxingia</taxon>
    </lineage>
</organism>
<accession>A0A328C654</accession>
<keyword evidence="5" id="KW-0547">Nucleotide-binding</keyword>
<keyword evidence="13" id="KW-1185">Reference proteome</keyword>
<evidence type="ECO:0000256" key="3">
    <source>
        <dbReference type="ARBA" id="ARBA00022553"/>
    </source>
</evidence>
<dbReference type="CDD" id="cd00130">
    <property type="entry name" value="PAS"/>
    <property type="match status" value="1"/>
</dbReference>
<dbReference type="SMART" id="SM00387">
    <property type="entry name" value="HATPase_c"/>
    <property type="match status" value="1"/>
</dbReference>
<dbReference type="AlphaFoldDB" id="A0A328C654"/>
<evidence type="ECO:0000256" key="1">
    <source>
        <dbReference type="ARBA" id="ARBA00000085"/>
    </source>
</evidence>
<dbReference type="InterPro" id="IPR003594">
    <property type="entry name" value="HATPase_dom"/>
</dbReference>
<evidence type="ECO:0000256" key="4">
    <source>
        <dbReference type="ARBA" id="ARBA00022679"/>
    </source>
</evidence>
<dbReference type="EC" id="2.7.13.3" evidence="2"/>
<proteinExistence type="predicted"/>
<dbReference type="PANTHER" id="PTHR43065:SF10">
    <property type="entry name" value="PEROXIDE STRESS-ACTIVATED HISTIDINE KINASE MAK3"/>
    <property type="match status" value="1"/>
</dbReference>
<dbReference type="Gene3D" id="3.30.565.10">
    <property type="entry name" value="Histidine kinase-like ATPase, C-terminal domain"/>
    <property type="match status" value="1"/>
</dbReference>
<feature type="transmembrane region" description="Helical" evidence="9">
    <location>
        <begin position="198"/>
        <end position="217"/>
    </location>
</feature>
<dbReference type="Pfam" id="PF02518">
    <property type="entry name" value="HATPase_c"/>
    <property type="match status" value="1"/>
</dbReference>
<dbReference type="InterPro" id="IPR003661">
    <property type="entry name" value="HisK_dim/P_dom"/>
</dbReference>
<feature type="transmembrane region" description="Helical" evidence="9">
    <location>
        <begin position="83"/>
        <end position="104"/>
    </location>
</feature>
<keyword evidence="6" id="KW-0418">Kinase</keyword>
<dbReference type="Proteomes" id="UP000249169">
    <property type="component" value="Unassembled WGS sequence"/>
</dbReference>
<name>A0A328C654_9DELT</name>
<dbReference type="NCBIfam" id="TIGR00229">
    <property type="entry name" value="sensory_box"/>
    <property type="match status" value="1"/>
</dbReference>
<sequence>MAVILLCALPGLLALVGIDLSARGIDEAMIEALDADAYPEHLGVQRLMFGATLYTLLEWTVVCLSLATAALAVARARQHPDVVAAMIASVALWSAFISGLHLMAFQGFFFQVANPVAFLLYTWAIAQTFTGALFVIASLWAGMVRRRGLRSTRARRSLALVGVTLLFGVLACVSVWLTARATVLPLELSPEGVFSRPLDLPALILFALLLLVIFPVIDRVYRSVFSFALWLSAIALTASQMYAALASAALFDAGFMASLLTKAGGFTIIFLGLVWHYRQLCDQEIELRERMAGGELRVHMLINNAPEGIVTFGPEAIISGWNPRATELFGCSRQEALGRSLFECLEVAADLEPSEFSECLERLLAADADEEERCTRIYQVRSRDPDADPWIPVEFTLVGADADPQPIYALLARDISESQAMQQRLAQIDRLAAVGTLAAGVAHEINNPLAYIRSNVAFARESVEELPESLRSHILTDADNEHVELFELLDEMQSSLQAAESGCERVAHIVSDMLAIAHRSEEPLEEPVEPAEAIDAALRLTRAQLSPGTTLSTDLQPTPRVVADPSRLTQIVVNLVVNALHAVEELPEERRQITLRLFPRRDRVILEVEDRGPGVPDDLRERVFDPFFTTKPVGKGTGLGLSLSRSIAHELKGELRLCPSEQGARFQLALPAVRPSSRG</sequence>
<feature type="transmembrane region" description="Helical" evidence="9">
    <location>
        <begin position="224"/>
        <end position="243"/>
    </location>
</feature>